<gene>
    <name evidence="1" type="ORF">ABV298_22035</name>
</gene>
<dbReference type="RefSeq" id="WP_353718318.1">
    <property type="nucleotide sequence ID" value="NZ_CP159289.1"/>
</dbReference>
<protein>
    <recommendedName>
        <fullName evidence="2">FecR domain-containing protein</fullName>
    </recommendedName>
</protein>
<reference evidence="1" key="1">
    <citation type="submission" date="2024-06" db="EMBL/GenBank/DDBJ databases">
        <title>Sequencing and assembly of the genome of Dyadobacter sp. strain 676, a symbiont of Cyamopsis tetragonoloba.</title>
        <authorList>
            <person name="Guro P."/>
            <person name="Sazanova A."/>
            <person name="Kuznetsova I."/>
            <person name="Belimov A."/>
            <person name="Safronova V."/>
        </authorList>
    </citation>
    <scope>NUCLEOTIDE SEQUENCE</scope>
    <source>
        <strain evidence="1">676</strain>
    </source>
</reference>
<sequence length="141" mass="15650">MIILATLIVYAGLAVPVTDAWHLVKRGSVSIESKESCQQDAGYFFALREVSLAKKDYIFLADPLKRAIFVDGDTNIVMSHTMTIKNGRGFSMYFSGANYNAILSLKNEKQIDAGTIGYEGTLFVRRGSEKLKVAVHGFQHR</sequence>
<dbReference type="AlphaFoldDB" id="A0AAU8FH23"/>
<evidence type="ECO:0000313" key="1">
    <source>
        <dbReference type="EMBL" id="XCH22992.1"/>
    </source>
</evidence>
<accession>A0AAU8FH23</accession>
<proteinExistence type="predicted"/>
<evidence type="ECO:0008006" key="2">
    <source>
        <dbReference type="Google" id="ProtNLM"/>
    </source>
</evidence>
<organism evidence="1">
    <name type="scientific">Dyadobacter sp. 676</name>
    <dbReference type="NCBI Taxonomy" id="3088362"/>
    <lineage>
        <taxon>Bacteria</taxon>
        <taxon>Pseudomonadati</taxon>
        <taxon>Bacteroidota</taxon>
        <taxon>Cytophagia</taxon>
        <taxon>Cytophagales</taxon>
        <taxon>Spirosomataceae</taxon>
        <taxon>Dyadobacter</taxon>
    </lineage>
</organism>
<dbReference type="EMBL" id="CP159289">
    <property type="protein sequence ID" value="XCH22992.1"/>
    <property type="molecule type" value="Genomic_DNA"/>
</dbReference>
<name>A0AAU8FH23_9BACT</name>